<organism evidence="2 3">
    <name type="scientific">Salix dunnii</name>
    <dbReference type="NCBI Taxonomy" id="1413687"/>
    <lineage>
        <taxon>Eukaryota</taxon>
        <taxon>Viridiplantae</taxon>
        <taxon>Streptophyta</taxon>
        <taxon>Embryophyta</taxon>
        <taxon>Tracheophyta</taxon>
        <taxon>Spermatophyta</taxon>
        <taxon>Magnoliopsida</taxon>
        <taxon>eudicotyledons</taxon>
        <taxon>Gunneridae</taxon>
        <taxon>Pentapetalae</taxon>
        <taxon>rosids</taxon>
        <taxon>fabids</taxon>
        <taxon>Malpighiales</taxon>
        <taxon>Salicaceae</taxon>
        <taxon>Saliceae</taxon>
        <taxon>Salix</taxon>
    </lineage>
</organism>
<dbReference type="PANTHER" id="PTHR14000:SF17">
    <property type="entry name" value="MYB-LIKE DOMAIN-CONTAINING PROTEIN"/>
    <property type="match status" value="1"/>
</dbReference>
<keyword evidence="3" id="KW-1185">Reference proteome</keyword>
<evidence type="ECO:0000313" key="2">
    <source>
        <dbReference type="EMBL" id="KAF9661930.1"/>
    </source>
</evidence>
<evidence type="ECO:0000313" key="3">
    <source>
        <dbReference type="Proteomes" id="UP000657918"/>
    </source>
</evidence>
<accession>A0A835J6V2</accession>
<dbReference type="AlphaFoldDB" id="A0A835J6V2"/>
<evidence type="ECO:0008006" key="4">
    <source>
        <dbReference type="Google" id="ProtNLM"/>
    </source>
</evidence>
<dbReference type="PANTHER" id="PTHR14000">
    <property type="entry name" value="FINGER CCCH DOMAIN PROTEIN, PUTATIVE (DUF3755)-RELATED"/>
    <property type="match status" value="1"/>
</dbReference>
<dbReference type="EMBL" id="JADGMS010000018">
    <property type="protein sequence ID" value="KAF9661930.1"/>
    <property type="molecule type" value="Genomic_DNA"/>
</dbReference>
<gene>
    <name evidence="2" type="ORF">SADUNF_Sadunf18G0000300</name>
</gene>
<protein>
    <recommendedName>
        <fullName evidence="4">Myb-like domain-containing protein</fullName>
    </recommendedName>
</protein>
<feature type="region of interest" description="Disordered" evidence="1">
    <location>
        <begin position="1"/>
        <end position="39"/>
    </location>
</feature>
<reference evidence="2 3" key="1">
    <citation type="submission" date="2020-10" db="EMBL/GenBank/DDBJ databases">
        <title>Plant Genome Project.</title>
        <authorList>
            <person name="Zhang R.-G."/>
        </authorList>
    </citation>
    <scope>NUCLEOTIDE SEQUENCE [LARGE SCALE GENOMIC DNA]</scope>
    <source>
        <strain evidence="2">FAFU-HL-1</strain>
        <tissue evidence="2">Leaf</tissue>
    </source>
</reference>
<sequence length="509" mass="56676">MPTLTRNSKNLSSSSSTTTLKPPQDCPNIHNDFLSSPKQNSAEKRSLVCGISHSGSGSRSAKCPVFRNNVVGVREVSTPRRSLRLSLLQDPNTNQLVNNKTSNCKSDDEGVWSSNKGKVEVETSDRRGVVIGLKASNARESAVGIYETKKLEIATADNNRKRRRKRAEEATNRAVEGWTKDQEMALQRAFFTAKPTPNFWKKIPGKSAQDCFDKVNSDHMTLPQTLPRSRAKRVNSSPLECFSISVSKLPNSSGPKNKRLSCKQKSHLARKNVRELLQKQSQVNRDYEADLFSILEPNQNSSMQDSKLAVEILTPEHSKEILGFLHKLRERSPSGLKKPLMGLNSCGIDIASPPVLKQVKNKALHEKYIDHLHCREAKRKAAYARAEKSVAGKENRGEINDQKIDVVRAAKNALVSDVRNAIYQLQDVQSNSSDFHDDVGSDDDGVYAIYAGRLGTSVDISPGEKKMPVHSGLSSAAIHFFHDSKLSKYSNQNMAFIMEDVETRKEMMM</sequence>
<proteinExistence type="predicted"/>
<dbReference type="Proteomes" id="UP000657918">
    <property type="component" value="Unassembled WGS sequence"/>
</dbReference>
<comment type="caution">
    <text evidence="2">The sequence shown here is derived from an EMBL/GenBank/DDBJ whole genome shotgun (WGS) entry which is preliminary data.</text>
</comment>
<dbReference type="OrthoDB" id="552191at2759"/>
<evidence type="ECO:0000256" key="1">
    <source>
        <dbReference type="SAM" id="MobiDB-lite"/>
    </source>
</evidence>
<feature type="compositionally biased region" description="Low complexity" evidence="1">
    <location>
        <begin position="1"/>
        <end position="21"/>
    </location>
</feature>
<name>A0A835J6V2_9ROSI</name>